<feature type="compositionally biased region" description="Basic residues" evidence="1">
    <location>
        <begin position="37"/>
        <end position="52"/>
    </location>
</feature>
<name>A0A559ICM3_9BACL</name>
<gene>
    <name evidence="2" type="ORF">FPZ44_25470</name>
</gene>
<dbReference type="RefSeq" id="WP_144995339.1">
    <property type="nucleotide sequence ID" value="NZ_VNJK01000008.1"/>
</dbReference>
<dbReference type="EMBL" id="VNJK01000008">
    <property type="protein sequence ID" value="TVX85270.1"/>
    <property type="molecule type" value="Genomic_DNA"/>
</dbReference>
<accession>A0A559ICM3</accession>
<organism evidence="2 3">
    <name type="scientific">Paenibacillus agilis</name>
    <dbReference type="NCBI Taxonomy" id="3020863"/>
    <lineage>
        <taxon>Bacteria</taxon>
        <taxon>Bacillati</taxon>
        <taxon>Bacillota</taxon>
        <taxon>Bacilli</taxon>
        <taxon>Bacillales</taxon>
        <taxon>Paenibacillaceae</taxon>
        <taxon>Paenibacillus</taxon>
    </lineage>
</organism>
<dbReference type="GO" id="GO:0030435">
    <property type="term" value="P:sporulation resulting in formation of a cellular spore"/>
    <property type="evidence" value="ECO:0007669"/>
    <property type="project" value="UniProtKB-KW"/>
</dbReference>
<sequence length="52" mass="5488">MAGKSKAVPVPEAQSQQKQHHSGGDHGALQEPLSGSKKVKSKNHVSHHNPEG</sequence>
<reference evidence="2 3" key="1">
    <citation type="submission" date="2019-07" db="EMBL/GenBank/DDBJ databases">
        <authorList>
            <person name="Kim J."/>
        </authorList>
    </citation>
    <scope>NUCLEOTIDE SEQUENCE [LARGE SCALE GENOMIC DNA]</scope>
    <source>
        <strain evidence="2 3">N4</strain>
    </source>
</reference>
<proteinExistence type="predicted"/>
<evidence type="ECO:0000313" key="2">
    <source>
        <dbReference type="EMBL" id="TVX85270.1"/>
    </source>
</evidence>
<evidence type="ECO:0000256" key="1">
    <source>
        <dbReference type="SAM" id="MobiDB-lite"/>
    </source>
</evidence>
<protein>
    <submittedName>
        <fullName evidence="2">Small acid-soluble spore protein P</fullName>
    </submittedName>
</protein>
<dbReference type="AlphaFoldDB" id="A0A559ICM3"/>
<keyword evidence="3" id="KW-1185">Reference proteome</keyword>
<evidence type="ECO:0000313" key="3">
    <source>
        <dbReference type="Proteomes" id="UP000318102"/>
    </source>
</evidence>
<dbReference type="OrthoDB" id="1684521at2"/>
<feature type="region of interest" description="Disordered" evidence="1">
    <location>
        <begin position="1"/>
        <end position="52"/>
    </location>
</feature>
<comment type="caution">
    <text evidence="2">The sequence shown here is derived from an EMBL/GenBank/DDBJ whole genome shotgun (WGS) entry which is preliminary data.</text>
</comment>
<dbReference type="Proteomes" id="UP000318102">
    <property type="component" value="Unassembled WGS sequence"/>
</dbReference>